<dbReference type="Proteomes" id="UP000542210">
    <property type="component" value="Unassembled WGS sequence"/>
</dbReference>
<name>A0A7W7DE04_9ACTN</name>
<dbReference type="EMBL" id="JACHND010000001">
    <property type="protein sequence ID" value="MBB4703653.1"/>
    <property type="molecule type" value="Genomic_DNA"/>
</dbReference>
<accession>A0A7W7DE04</accession>
<evidence type="ECO:0000313" key="1">
    <source>
        <dbReference type="EMBL" id="MBB4703653.1"/>
    </source>
</evidence>
<evidence type="ECO:0000313" key="2">
    <source>
        <dbReference type="Proteomes" id="UP000542210"/>
    </source>
</evidence>
<gene>
    <name evidence="1" type="ORF">BJ982_005197</name>
</gene>
<sequence>MPDELEQLRTEASSRGYGPMARLARALYEAGLPPEQVLRECYGADLPREVFSIAAADPYTLGLLAKWANQPWQLAVPLDRGGPASQADTYEPKERRVHVLDPDLLPLVFLIRPGIDIEDDGLVLCYRLTELAAGRSTIFGVREDADNPSEATRLGDSLLAVLHRHHTKYLHELEEESANTEDKGEYDFVDPEELREVRALVDRIETFQHEAQT</sequence>
<reference evidence="1 2" key="1">
    <citation type="submission" date="2020-08" db="EMBL/GenBank/DDBJ databases">
        <title>Sequencing the genomes of 1000 actinobacteria strains.</title>
        <authorList>
            <person name="Klenk H.-P."/>
        </authorList>
    </citation>
    <scope>NUCLEOTIDE SEQUENCE [LARGE SCALE GENOMIC DNA]</scope>
    <source>
        <strain evidence="1 2">DSM 45784</strain>
    </source>
</reference>
<dbReference type="RefSeq" id="WP_184884203.1">
    <property type="nucleotide sequence ID" value="NZ_BOOV01000001.1"/>
</dbReference>
<protein>
    <submittedName>
        <fullName evidence="1">Uncharacterized protein</fullName>
    </submittedName>
</protein>
<keyword evidence="2" id="KW-1185">Reference proteome</keyword>
<comment type="caution">
    <text evidence="1">The sequence shown here is derived from an EMBL/GenBank/DDBJ whole genome shotgun (WGS) entry which is preliminary data.</text>
</comment>
<dbReference type="AlphaFoldDB" id="A0A7W7DE04"/>
<organism evidence="1 2">
    <name type="scientific">Sphaerisporangium siamense</name>
    <dbReference type="NCBI Taxonomy" id="795645"/>
    <lineage>
        <taxon>Bacteria</taxon>
        <taxon>Bacillati</taxon>
        <taxon>Actinomycetota</taxon>
        <taxon>Actinomycetes</taxon>
        <taxon>Streptosporangiales</taxon>
        <taxon>Streptosporangiaceae</taxon>
        <taxon>Sphaerisporangium</taxon>
    </lineage>
</organism>
<proteinExistence type="predicted"/>